<keyword evidence="9" id="KW-1185">Reference proteome</keyword>
<keyword evidence="4 6" id="KW-0862">Zinc</keyword>
<gene>
    <name evidence="8" type="ORF">B0T17DRAFT_658683</name>
</gene>
<keyword evidence="3 6" id="KW-0479">Metal-binding</keyword>
<dbReference type="InterPro" id="IPR011032">
    <property type="entry name" value="GroES-like_sf"/>
</dbReference>
<comment type="cofactor">
    <cofactor evidence="1 6">
        <name>Zn(2+)</name>
        <dbReference type="ChEBI" id="CHEBI:29105"/>
    </cofactor>
</comment>
<dbReference type="Pfam" id="PF08240">
    <property type="entry name" value="ADH_N"/>
    <property type="match status" value="1"/>
</dbReference>
<dbReference type="InterPro" id="IPR013154">
    <property type="entry name" value="ADH-like_N"/>
</dbReference>
<keyword evidence="5" id="KW-0560">Oxidoreductase</keyword>
<evidence type="ECO:0000256" key="5">
    <source>
        <dbReference type="ARBA" id="ARBA00023002"/>
    </source>
</evidence>
<dbReference type="GO" id="GO:0016491">
    <property type="term" value="F:oxidoreductase activity"/>
    <property type="evidence" value="ECO:0007669"/>
    <property type="project" value="UniProtKB-KW"/>
</dbReference>
<evidence type="ECO:0000256" key="4">
    <source>
        <dbReference type="ARBA" id="ARBA00022833"/>
    </source>
</evidence>
<comment type="caution">
    <text evidence="8">The sequence shown here is derived from an EMBL/GenBank/DDBJ whole genome shotgun (WGS) entry which is preliminary data.</text>
</comment>
<evidence type="ECO:0000259" key="7">
    <source>
        <dbReference type="SMART" id="SM00829"/>
    </source>
</evidence>
<comment type="similarity">
    <text evidence="2 6">Belongs to the zinc-containing alcohol dehydrogenase family.</text>
</comment>
<dbReference type="Gene3D" id="3.90.180.10">
    <property type="entry name" value="Medium-chain alcohol dehydrogenases, catalytic domain"/>
    <property type="match status" value="1"/>
</dbReference>
<dbReference type="Proteomes" id="UP001174934">
    <property type="component" value="Unassembled WGS sequence"/>
</dbReference>
<dbReference type="PANTHER" id="PTHR43350">
    <property type="entry name" value="NAD-DEPENDENT ALCOHOL DEHYDROGENASE"/>
    <property type="match status" value="1"/>
</dbReference>
<dbReference type="AlphaFoldDB" id="A0AA39TWA2"/>
<proteinExistence type="inferred from homology"/>
<feature type="domain" description="Enoyl reductase (ER)" evidence="7">
    <location>
        <begin position="21"/>
        <end position="384"/>
    </location>
</feature>
<dbReference type="InterPro" id="IPR002328">
    <property type="entry name" value="ADH_Zn_CS"/>
</dbReference>
<name>A0AA39TWA2_9PEZI</name>
<dbReference type="SMART" id="SM00829">
    <property type="entry name" value="PKS_ER"/>
    <property type="match status" value="1"/>
</dbReference>
<evidence type="ECO:0000313" key="9">
    <source>
        <dbReference type="Proteomes" id="UP001174934"/>
    </source>
</evidence>
<evidence type="ECO:0000256" key="6">
    <source>
        <dbReference type="RuleBase" id="RU361277"/>
    </source>
</evidence>
<evidence type="ECO:0000256" key="2">
    <source>
        <dbReference type="ARBA" id="ARBA00008072"/>
    </source>
</evidence>
<evidence type="ECO:0000313" key="8">
    <source>
        <dbReference type="EMBL" id="KAK0610163.1"/>
    </source>
</evidence>
<organism evidence="8 9">
    <name type="scientific">Bombardia bombarda</name>
    <dbReference type="NCBI Taxonomy" id="252184"/>
    <lineage>
        <taxon>Eukaryota</taxon>
        <taxon>Fungi</taxon>
        <taxon>Dikarya</taxon>
        <taxon>Ascomycota</taxon>
        <taxon>Pezizomycotina</taxon>
        <taxon>Sordariomycetes</taxon>
        <taxon>Sordariomycetidae</taxon>
        <taxon>Sordariales</taxon>
        <taxon>Lasiosphaeriaceae</taxon>
        <taxon>Bombardia</taxon>
    </lineage>
</organism>
<sequence>MLPHPLTTGFTSPAYVVYHPGGPITLEPVAYGPIQPDEIVLSTAAVSVCASDLKVAAGKFYCQPPMILGHECAGTVLAVGSLVRDLALGDRVILSYDSCKNNTPALEKCTACAEGLNPYCRDMMALNMTGYRRDGSVAAGSITTLNGDGEGKGVQLKGHLFGQSSMGRTILRLFASLGCGIQTGAGAVLNVARPKINSSICIFGAGSVGLSALMAAKLTSPSLLVVVDNSAAKLDMLPVVFKEGEVKLVDSSRIEGGETGLVERLKGMTGDGLGFDFVLDCVGRSEIIRVGHLTLRGRGMIVTVGGGGDAALGGVTMGQHLTRGITFRGTHQGDCLPWISLPLLIDLWRQGKFPFDKLLTFYKFEELHEAIQDLKDGKIIKPVLINDMWETNAQA</sequence>
<dbReference type="InterPro" id="IPR036291">
    <property type="entry name" value="NAD(P)-bd_dom_sf"/>
</dbReference>
<dbReference type="PANTHER" id="PTHR43350:SF2">
    <property type="entry name" value="GROES-LIKE ZINC-BINDING ALCOHOL DEHYDROGENASE FAMILY PROTEIN"/>
    <property type="match status" value="1"/>
</dbReference>
<dbReference type="InterPro" id="IPR020843">
    <property type="entry name" value="ER"/>
</dbReference>
<dbReference type="PROSITE" id="PS00059">
    <property type="entry name" value="ADH_ZINC"/>
    <property type="match status" value="1"/>
</dbReference>
<accession>A0AA39TWA2</accession>
<dbReference type="SUPFAM" id="SSF50129">
    <property type="entry name" value="GroES-like"/>
    <property type="match status" value="1"/>
</dbReference>
<dbReference type="SUPFAM" id="SSF51735">
    <property type="entry name" value="NAD(P)-binding Rossmann-fold domains"/>
    <property type="match status" value="1"/>
</dbReference>
<dbReference type="Gene3D" id="3.40.50.720">
    <property type="entry name" value="NAD(P)-binding Rossmann-like Domain"/>
    <property type="match status" value="1"/>
</dbReference>
<dbReference type="GO" id="GO:0008270">
    <property type="term" value="F:zinc ion binding"/>
    <property type="evidence" value="ECO:0007669"/>
    <property type="project" value="InterPro"/>
</dbReference>
<dbReference type="EMBL" id="JAULSR010000011">
    <property type="protein sequence ID" value="KAK0610163.1"/>
    <property type="molecule type" value="Genomic_DNA"/>
</dbReference>
<reference evidence="8" key="1">
    <citation type="submission" date="2023-06" db="EMBL/GenBank/DDBJ databases">
        <title>Genome-scale phylogeny and comparative genomics of the fungal order Sordariales.</title>
        <authorList>
            <consortium name="Lawrence Berkeley National Laboratory"/>
            <person name="Hensen N."/>
            <person name="Bonometti L."/>
            <person name="Westerberg I."/>
            <person name="Brannstrom I.O."/>
            <person name="Guillou S."/>
            <person name="Cros-Aarteil S."/>
            <person name="Calhoun S."/>
            <person name="Haridas S."/>
            <person name="Kuo A."/>
            <person name="Mondo S."/>
            <person name="Pangilinan J."/>
            <person name="Riley R."/>
            <person name="LaButti K."/>
            <person name="Andreopoulos B."/>
            <person name="Lipzen A."/>
            <person name="Chen C."/>
            <person name="Yanf M."/>
            <person name="Daum C."/>
            <person name="Ng V."/>
            <person name="Clum A."/>
            <person name="Steindorff A."/>
            <person name="Ohm R."/>
            <person name="Martin F."/>
            <person name="Silar P."/>
            <person name="Natvig D."/>
            <person name="Lalanne C."/>
            <person name="Gautier V."/>
            <person name="Ament-velasquez S.L."/>
            <person name="Kruys A."/>
            <person name="Hutchinson M.I."/>
            <person name="Powell A.J."/>
            <person name="Barry K."/>
            <person name="Miller A.N."/>
            <person name="Grigoriev I.V."/>
            <person name="Debuchy R."/>
            <person name="Gladieux P."/>
            <person name="Thoren M.H."/>
            <person name="Johannesson H."/>
        </authorList>
    </citation>
    <scope>NUCLEOTIDE SEQUENCE</scope>
    <source>
        <strain evidence="8">SMH3391-2</strain>
    </source>
</reference>
<evidence type="ECO:0000256" key="3">
    <source>
        <dbReference type="ARBA" id="ARBA00022723"/>
    </source>
</evidence>
<protein>
    <submittedName>
        <fullName evidence="8">Chaperonin 10-like protein</fullName>
    </submittedName>
</protein>
<dbReference type="InterPro" id="IPR013149">
    <property type="entry name" value="ADH-like_C"/>
</dbReference>
<evidence type="ECO:0000256" key="1">
    <source>
        <dbReference type="ARBA" id="ARBA00001947"/>
    </source>
</evidence>
<dbReference type="Pfam" id="PF00107">
    <property type="entry name" value="ADH_zinc_N"/>
    <property type="match status" value="1"/>
</dbReference>